<reference evidence="2 3" key="2">
    <citation type="journal article" date="2023" name="Plant Pathol.">
        <title>Dismantling and reorganizing Pseudomonas marginalis sensu#lato.</title>
        <authorList>
            <person name="Sawada H."/>
            <person name="Fujikawa T."/>
            <person name="Satou M."/>
        </authorList>
    </citation>
    <scope>NUCLEOTIDE SEQUENCE [LARGE SCALE GENOMIC DNA]</scope>
    <source>
        <strain evidence="2 3">MAFF 302046</strain>
    </source>
</reference>
<comment type="caution">
    <text evidence="2">The sequence shown here is derived from an EMBL/GenBank/DDBJ whole genome shotgun (WGS) entry which is preliminary data.</text>
</comment>
<dbReference type="InterPro" id="IPR046911">
    <property type="entry name" value="ABC-3C_CTD9"/>
</dbReference>
<gene>
    <name evidence="2" type="ORF">M1B35_29425</name>
</gene>
<evidence type="ECO:0000259" key="1">
    <source>
        <dbReference type="Pfam" id="PF20285"/>
    </source>
</evidence>
<dbReference type="Pfam" id="PF20285">
    <property type="entry name" value="CTD9"/>
    <property type="match status" value="1"/>
</dbReference>
<evidence type="ECO:0000313" key="2">
    <source>
        <dbReference type="EMBL" id="MCK9818139.1"/>
    </source>
</evidence>
<dbReference type="Proteomes" id="UP001155163">
    <property type="component" value="Unassembled WGS sequence"/>
</dbReference>
<reference evidence="2 3" key="1">
    <citation type="journal article" date="2022" name="Int. J. Syst. Evol. Microbiol.">
        <title>Pseudomonas aegrilactucae sp. nov. and Pseudomonas morbosilactucae sp. nov., pathogens causing bacterial rot of lettuce in Japan.</title>
        <authorList>
            <person name="Sawada H."/>
            <person name="Fujikawa T."/>
            <person name="Satou M."/>
        </authorList>
    </citation>
    <scope>NUCLEOTIDE SEQUENCE [LARGE SCALE GENOMIC DNA]</scope>
    <source>
        <strain evidence="2 3">MAFF 302046</strain>
    </source>
</reference>
<organism evidence="2 3">
    <name type="scientific">Pseudomonas morbosilactucae</name>
    <dbReference type="NCBI Taxonomy" id="2938197"/>
    <lineage>
        <taxon>Bacteria</taxon>
        <taxon>Pseudomonadati</taxon>
        <taxon>Pseudomonadota</taxon>
        <taxon>Gammaproteobacteria</taxon>
        <taxon>Pseudomonadales</taxon>
        <taxon>Pseudomonadaceae</taxon>
        <taxon>Pseudomonas</taxon>
    </lineage>
</organism>
<keyword evidence="3" id="KW-1185">Reference proteome</keyword>
<accession>A0ABT0JQW8</accession>
<feature type="domain" description="ABC-three component systems C-terminal" evidence="1">
    <location>
        <begin position="74"/>
        <end position="186"/>
    </location>
</feature>
<evidence type="ECO:0000313" key="3">
    <source>
        <dbReference type="Proteomes" id="UP001155163"/>
    </source>
</evidence>
<dbReference type="RefSeq" id="WP_268263802.1">
    <property type="nucleotide sequence ID" value="NZ_JALQCX010000071.1"/>
</dbReference>
<sequence>MNKIVVTESDVKGSVVGGDQHNVTYIVAAAPDPNVIRAGLDRIGALSEGDEEFQDFVELLNTYLADRAGRPVIGLQKKLVNGNREDLVEEAIEHKDRFAKIAARAQLSPRRQYIYFYILQKIKASFDGQIRPLLKSGARPEDIDQAIYHNIVNTIFAEVCSVDVSIDQYLIYGMLYFLTGKCHLVWEV</sequence>
<name>A0ABT0JQW8_9PSED</name>
<protein>
    <recommendedName>
        <fullName evidence="1">ABC-three component systems C-terminal domain-containing protein</fullName>
    </recommendedName>
</protein>
<dbReference type="EMBL" id="JALQCX010000071">
    <property type="protein sequence ID" value="MCK9818139.1"/>
    <property type="molecule type" value="Genomic_DNA"/>
</dbReference>
<proteinExistence type="predicted"/>